<feature type="compositionally biased region" description="Polar residues" evidence="1">
    <location>
        <begin position="440"/>
        <end position="449"/>
    </location>
</feature>
<proteinExistence type="predicted"/>
<feature type="compositionally biased region" description="Polar residues" evidence="1">
    <location>
        <begin position="381"/>
        <end position="390"/>
    </location>
</feature>
<feature type="compositionally biased region" description="Low complexity" evidence="1">
    <location>
        <begin position="494"/>
        <end position="504"/>
    </location>
</feature>
<dbReference type="GO" id="GO:0005518">
    <property type="term" value="F:collagen binding"/>
    <property type="evidence" value="ECO:0007669"/>
    <property type="project" value="TreeGrafter"/>
</dbReference>
<dbReference type="Proteomes" id="UP000694540">
    <property type="component" value="Unplaced"/>
</dbReference>
<dbReference type="Ensembl" id="ENSCWAT00000026473.1">
    <property type="protein sequence ID" value="ENSCWAP00000024421.1"/>
    <property type="gene ID" value="ENSCWAG00000018555.1"/>
</dbReference>
<evidence type="ECO:0000313" key="2">
    <source>
        <dbReference type="Ensembl" id="ENSCWAP00000024421.1"/>
    </source>
</evidence>
<feature type="compositionally biased region" description="Basic and acidic residues" evidence="1">
    <location>
        <begin position="391"/>
        <end position="403"/>
    </location>
</feature>
<evidence type="ECO:0008006" key="4">
    <source>
        <dbReference type="Google" id="ProtNLM"/>
    </source>
</evidence>
<name>A0A8C3YLS4_9CETA</name>
<evidence type="ECO:0000313" key="3">
    <source>
        <dbReference type="Proteomes" id="UP000694540"/>
    </source>
</evidence>
<reference evidence="2" key="1">
    <citation type="submission" date="2025-08" db="UniProtKB">
        <authorList>
            <consortium name="Ensembl"/>
        </authorList>
    </citation>
    <scope>IDENTIFICATION</scope>
</reference>
<feature type="compositionally biased region" description="Acidic residues" evidence="1">
    <location>
        <begin position="507"/>
        <end position="525"/>
    </location>
</feature>
<dbReference type="GO" id="GO:0005737">
    <property type="term" value="C:cytoplasm"/>
    <property type="evidence" value="ECO:0007669"/>
    <property type="project" value="TreeGrafter"/>
</dbReference>
<organism evidence="2 3">
    <name type="scientific">Catagonus wagneri</name>
    <name type="common">Chacoan peccary</name>
    <dbReference type="NCBI Taxonomy" id="51154"/>
    <lineage>
        <taxon>Eukaryota</taxon>
        <taxon>Metazoa</taxon>
        <taxon>Chordata</taxon>
        <taxon>Craniata</taxon>
        <taxon>Vertebrata</taxon>
        <taxon>Euteleostomi</taxon>
        <taxon>Mammalia</taxon>
        <taxon>Eutheria</taxon>
        <taxon>Laurasiatheria</taxon>
        <taxon>Artiodactyla</taxon>
        <taxon>Suina</taxon>
        <taxon>Tayassuidae</taxon>
        <taxon>Catagonus</taxon>
    </lineage>
</organism>
<feature type="compositionally biased region" description="Low complexity" evidence="1">
    <location>
        <begin position="211"/>
        <end position="222"/>
    </location>
</feature>
<feature type="compositionally biased region" description="Basic and acidic residues" evidence="1">
    <location>
        <begin position="310"/>
        <end position="325"/>
    </location>
</feature>
<feature type="compositionally biased region" description="Polar residues" evidence="1">
    <location>
        <begin position="163"/>
        <end position="172"/>
    </location>
</feature>
<dbReference type="PANTHER" id="PTHR47819">
    <property type="entry name" value="DENTIN SIALOPHOSPHOPROTEIN"/>
    <property type="match status" value="1"/>
</dbReference>
<evidence type="ECO:0000256" key="1">
    <source>
        <dbReference type="SAM" id="MobiDB-lite"/>
    </source>
</evidence>
<dbReference type="PANTHER" id="PTHR47819:SF1">
    <property type="entry name" value="DENTIN SIALOPHOSPHOPROTEIN"/>
    <property type="match status" value="1"/>
</dbReference>
<dbReference type="AlphaFoldDB" id="A0A8C3YLS4"/>
<feature type="compositionally biased region" description="Polar residues" evidence="1">
    <location>
        <begin position="588"/>
        <end position="598"/>
    </location>
</feature>
<accession>A0A8C3YLS4</accession>
<protein>
    <recommendedName>
        <fullName evidence="4">Dentin sialophosphoprotein</fullName>
    </recommendedName>
</protein>
<dbReference type="GeneTree" id="ENSGT00730000111489"/>
<reference evidence="2" key="2">
    <citation type="submission" date="2025-09" db="UniProtKB">
        <authorList>
            <consortium name="Ensembl"/>
        </authorList>
    </citation>
    <scope>IDENTIFICATION</scope>
</reference>
<sequence length="598" mass="62446">MCVCVSLCMHVPQIKPLERHAIDKNVTLNLLAKLKVPIQGELNANDTTKGSRVPMHEHETGRQQDTKDGYKGERNGSEWAEVGGKISPTWPMLANKEGNTEDLNGDAGKPELYGHDGIQGRGDSSTANGIRGQVSITDNTGITNGSDVNGITDKNSKNEDVGNASQSDNATVVQEDRHQVAGSNNSIGHEDEINGNFCRNGADTSETTPSGEGEINGNEETGVTPGGSGAGNREYAGLDNSDGSPSGNGADEEEDKGSGDDEGEETGNGEKSADNSKGQASPSHGKDDDDDDNSLGQNSISSEDDDPGDKEDVHAIDGDNTSKSEEDSDGIPGESGSQRIEDTQKLNQGENKAVENGVAEISEPLAIGKSQDKGIEIEGPSSGNRSNITKESGKVSEDKEAKGQHGMIVGKGNVKAQGEVDIMQRPGQKSEPGNKFGPSKTHSGSNSDGYDSYEFDDKSMQGDDPNSSEESNGSDDANSEGDNNHSNRGDASYNSDESNDNGNDSDSKEEDDESDNTSDVNDSDSDGNGNNGSDDDGKSGSSKAKSESSESSDSSDSDSSQARGLTGAVSASLRHSHSNAGSEPRLQPTPQLTATPDR</sequence>
<dbReference type="GO" id="GO:0071895">
    <property type="term" value="P:odontoblast differentiation"/>
    <property type="evidence" value="ECO:0007669"/>
    <property type="project" value="TreeGrafter"/>
</dbReference>
<keyword evidence="3" id="KW-1185">Reference proteome</keyword>
<feature type="compositionally biased region" description="Polar residues" evidence="1">
    <location>
        <begin position="122"/>
        <end position="153"/>
    </location>
</feature>
<feature type="compositionally biased region" description="Acidic residues" evidence="1">
    <location>
        <begin position="250"/>
        <end position="267"/>
    </location>
</feature>
<feature type="region of interest" description="Disordered" evidence="1">
    <location>
        <begin position="43"/>
        <end position="598"/>
    </location>
</feature>
<feature type="compositionally biased region" description="Polar residues" evidence="1">
    <location>
        <begin position="464"/>
        <end position="481"/>
    </location>
</feature>
<feature type="compositionally biased region" description="Basic and acidic residues" evidence="1">
    <location>
        <begin position="54"/>
        <end position="76"/>
    </location>
</feature>
<dbReference type="GO" id="GO:0005634">
    <property type="term" value="C:nucleus"/>
    <property type="evidence" value="ECO:0007669"/>
    <property type="project" value="TreeGrafter"/>
</dbReference>
<dbReference type="GO" id="GO:0097187">
    <property type="term" value="P:dentinogenesis"/>
    <property type="evidence" value="ECO:0007669"/>
    <property type="project" value="TreeGrafter"/>
</dbReference>
<feature type="compositionally biased region" description="Low complexity" evidence="1">
    <location>
        <begin position="539"/>
        <end position="560"/>
    </location>
</feature>